<evidence type="ECO:0000313" key="2">
    <source>
        <dbReference type="Proteomes" id="UP000078561"/>
    </source>
</evidence>
<reference evidence="1" key="1">
    <citation type="submission" date="2016-04" db="EMBL/GenBank/DDBJ databases">
        <authorList>
            <person name="Evans L.H."/>
            <person name="Alamgir A."/>
            <person name="Owens N."/>
            <person name="Weber N.D."/>
            <person name="Virtaneva K."/>
            <person name="Barbian K."/>
            <person name="Babar A."/>
            <person name="Rosenke K."/>
        </authorList>
    </citation>
    <scope>NUCLEOTIDE SEQUENCE [LARGE SCALE GENOMIC DNA]</scope>
    <source>
        <strain evidence="1">CBS 101.48</strain>
    </source>
</reference>
<protein>
    <recommendedName>
        <fullName evidence="3">N-acetyltransferase domain-containing protein</fullName>
    </recommendedName>
</protein>
<keyword evidence="2" id="KW-1185">Reference proteome</keyword>
<evidence type="ECO:0000313" key="1">
    <source>
        <dbReference type="EMBL" id="SAM02344.1"/>
    </source>
</evidence>
<proteinExistence type="predicted"/>
<organism evidence="1">
    <name type="scientific">Absidia glauca</name>
    <name type="common">Pin mould</name>
    <dbReference type="NCBI Taxonomy" id="4829"/>
    <lineage>
        <taxon>Eukaryota</taxon>
        <taxon>Fungi</taxon>
        <taxon>Fungi incertae sedis</taxon>
        <taxon>Mucoromycota</taxon>
        <taxon>Mucoromycotina</taxon>
        <taxon>Mucoromycetes</taxon>
        <taxon>Mucorales</taxon>
        <taxon>Cunninghamellaceae</taxon>
        <taxon>Absidia</taxon>
    </lineage>
</organism>
<sequence length="177" mass="20763">MTYGGTIQEYAPDRRNNVERFYGNVYNKHRTRRILGIMLARGRTSWCYGLMAILATPITMKSAGKLFALWQLVWTVRWYRRLAPRYDNWVQHQMIRRMDQLMSGKVWLMMDKEQGTVLGVARFDRQHHHQEGQIQVTAQGSQIELALVQTSIQFARQQDVNVITQAPPEIHNLDSFL</sequence>
<accession>A0A163JSX7</accession>
<dbReference type="InParanoid" id="A0A163JSX7"/>
<dbReference type="OrthoDB" id="660555at2759"/>
<gene>
    <name evidence="1" type="primary">ABSGL_08123.1 scaffold 9591</name>
</gene>
<dbReference type="InterPro" id="IPR016181">
    <property type="entry name" value="Acyl_CoA_acyltransferase"/>
</dbReference>
<dbReference type="EMBL" id="LT553804">
    <property type="protein sequence ID" value="SAM02344.1"/>
    <property type="molecule type" value="Genomic_DNA"/>
</dbReference>
<evidence type="ECO:0008006" key="3">
    <source>
        <dbReference type="Google" id="ProtNLM"/>
    </source>
</evidence>
<dbReference type="Proteomes" id="UP000078561">
    <property type="component" value="Unassembled WGS sequence"/>
</dbReference>
<dbReference type="AlphaFoldDB" id="A0A163JSX7"/>
<name>A0A163JSX7_ABSGL</name>
<dbReference type="SUPFAM" id="SSF55729">
    <property type="entry name" value="Acyl-CoA N-acyltransferases (Nat)"/>
    <property type="match status" value="1"/>
</dbReference>